<keyword evidence="2" id="KW-1185">Reference proteome</keyword>
<dbReference type="AlphaFoldDB" id="A0AAX6DUA2"/>
<dbReference type="Proteomes" id="UP001140949">
    <property type="component" value="Unassembled WGS sequence"/>
</dbReference>
<protein>
    <submittedName>
        <fullName evidence="1">Uncharacterized protein</fullName>
    </submittedName>
</protein>
<sequence length="96" mass="11750">MSYLLGRCILLRTCRIFDVLFLKCIIIDGNMYHIFWEHEYLLGTYHICWRNVFISGNMYHICWAYIILLRTYNDIVGKMYHICWKKQILQNYISIC</sequence>
<accession>A0AAX6DUA2</accession>
<organism evidence="1 2">
    <name type="scientific">Iris pallida</name>
    <name type="common">Sweet iris</name>
    <dbReference type="NCBI Taxonomy" id="29817"/>
    <lineage>
        <taxon>Eukaryota</taxon>
        <taxon>Viridiplantae</taxon>
        <taxon>Streptophyta</taxon>
        <taxon>Embryophyta</taxon>
        <taxon>Tracheophyta</taxon>
        <taxon>Spermatophyta</taxon>
        <taxon>Magnoliopsida</taxon>
        <taxon>Liliopsida</taxon>
        <taxon>Asparagales</taxon>
        <taxon>Iridaceae</taxon>
        <taxon>Iridoideae</taxon>
        <taxon>Irideae</taxon>
        <taxon>Iris</taxon>
    </lineage>
</organism>
<evidence type="ECO:0000313" key="2">
    <source>
        <dbReference type="Proteomes" id="UP001140949"/>
    </source>
</evidence>
<reference evidence="1" key="2">
    <citation type="submission" date="2023-04" db="EMBL/GenBank/DDBJ databases">
        <authorList>
            <person name="Bruccoleri R.E."/>
            <person name="Oakeley E.J."/>
            <person name="Faust A.-M."/>
            <person name="Dessus-Babus S."/>
            <person name="Altorfer M."/>
            <person name="Burckhardt D."/>
            <person name="Oertli M."/>
            <person name="Naumann U."/>
            <person name="Petersen F."/>
            <person name="Wong J."/>
        </authorList>
    </citation>
    <scope>NUCLEOTIDE SEQUENCE</scope>
    <source>
        <strain evidence="1">GSM-AAB239-AS_SAM_17_03QT</strain>
        <tissue evidence="1">Leaf</tissue>
    </source>
</reference>
<proteinExistence type="predicted"/>
<name>A0AAX6DUA2_IRIPA</name>
<comment type="caution">
    <text evidence="1">The sequence shown here is derived from an EMBL/GenBank/DDBJ whole genome shotgun (WGS) entry which is preliminary data.</text>
</comment>
<dbReference type="EMBL" id="JANAVB010041818">
    <property type="protein sequence ID" value="KAJ6795383.1"/>
    <property type="molecule type" value="Genomic_DNA"/>
</dbReference>
<gene>
    <name evidence="1" type="ORF">M6B38_226450</name>
</gene>
<evidence type="ECO:0000313" key="1">
    <source>
        <dbReference type="EMBL" id="KAJ6795383.1"/>
    </source>
</evidence>
<reference evidence="1" key="1">
    <citation type="journal article" date="2023" name="GigaByte">
        <title>Genome assembly of the bearded iris, Iris pallida Lam.</title>
        <authorList>
            <person name="Bruccoleri R.E."/>
            <person name="Oakeley E.J."/>
            <person name="Faust A.M.E."/>
            <person name="Altorfer M."/>
            <person name="Dessus-Babus S."/>
            <person name="Burckhardt D."/>
            <person name="Oertli M."/>
            <person name="Naumann U."/>
            <person name="Petersen F."/>
            <person name="Wong J."/>
        </authorList>
    </citation>
    <scope>NUCLEOTIDE SEQUENCE</scope>
    <source>
        <strain evidence="1">GSM-AAB239-AS_SAM_17_03QT</strain>
    </source>
</reference>